<proteinExistence type="predicted"/>
<organism evidence="2 3">
    <name type="scientific">Penicillium frequentans</name>
    <dbReference type="NCBI Taxonomy" id="3151616"/>
    <lineage>
        <taxon>Eukaryota</taxon>
        <taxon>Fungi</taxon>
        <taxon>Dikarya</taxon>
        <taxon>Ascomycota</taxon>
        <taxon>Pezizomycotina</taxon>
        <taxon>Eurotiomycetes</taxon>
        <taxon>Eurotiomycetidae</taxon>
        <taxon>Eurotiales</taxon>
        <taxon>Aspergillaceae</taxon>
        <taxon>Penicillium</taxon>
    </lineage>
</organism>
<dbReference type="AlphaFoldDB" id="A0AAD6CIY7"/>
<feature type="compositionally biased region" description="Basic and acidic residues" evidence="1">
    <location>
        <begin position="439"/>
        <end position="449"/>
    </location>
</feature>
<feature type="compositionally biased region" description="Low complexity" evidence="1">
    <location>
        <begin position="20"/>
        <end position="37"/>
    </location>
</feature>
<feature type="compositionally biased region" description="Polar residues" evidence="1">
    <location>
        <begin position="283"/>
        <end position="292"/>
    </location>
</feature>
<feature type="compositionally biased region" description="Polar residues" evidence="1">
    <location>
        <begin position="226"/>
        <end position="272"/>
    </location>
</feature>
<feature type="region of interest" description="Disordered" evidence="1">
    <location>
        <begin position="622"/>
        <end position="649"/>
    </location>
</feature>
<evidence type="ECO:0000313" key="2">
    <source>
        <dbReference type="EMBL" id="KAJ5524349.1"/>
    </source>
</evidence>
<evidence type="ECO:0000313" key="3">
    <source>
        <dbReference type="Proteomes" id="UP001220324"/>
    </source>
</evidence>
<evidence type="ECO:0008006" key="4">
    <source>
        <dbReference type="Google" id="ProtNLM"/>
    </source>
</evidence>
<feature type="compositionally biased region" description="Polar residues" evidence="1">
    <location>
        <begin position="582"/>
        <end position="593"/>
    </location>
</feature>
<comment type="caution">
    <text evidence="2">The sequence shown here is derived from an EMBL/GenBank/DDBJ whole genome shotgun (WGS) entry which is preliminary data.</text>
</comment>
<feature type="compositionally biased region" description="Acidic residues" evidence="1">
    <location>
        <begin position="568"/>
        <end position="581"/>
    </location>
</feature>
<accession>A0AAD6CIY7</accession>
<dbReference type="EMBL" id="JAQIZZ010000008">
    <property type="protein sequence ID" value="KAJ5524349.1"/>
    <property type="molecule type" value="Genomic_DNA"/>
</dbReference>
<feature type="compositionally biased region" description="Basic and acidic residues" evidence="1">
    <location>
        <begin position="384"/>
        <end position="393"/>
    </location>
</feature>
<keyword evidence="3" id="KW-1185">Reference proteome</keyword>
<feature type="compositionally biased region" description="Basic and acidic residues" evidence="1">
    <location>
        <begin position="627"/>
        <end position="637"/>
    </location>
</feature>
<dbReference type="Proteomes" id="UP001220324">
    <property type="component" value="Unassembled WGS sequence"/>
</dbReference>
<reference evidence="2 3" key="1">
    <citation type="journal article" date="2023" name="IMA Fungus">
        <title>Comparative genomic study of the Penicillium genus elucidates a diverse pangenome and 15 lateral gene transfer events.</title>
        <authorList>
            <person name="Petersen C."/>
            <person name="Sorensen T."/>
            <person name="Nielsen M.R."/>
            <person name="Sondergaard T.E."/>
            <person name="Sorensen J.L."/>
            <person name="Fitzpatrick D.A."/>
            <person name="Frisvad J.C."/>
            <person name="Nielsen K.L."/>
        </authorList>
    </citation>
    <scope>NUCLEOTIDE SEQUENCE [LARGE SCALE GENOMIC DNA]</scope>
    <source>
        <strain evidence="2 3">IBT 35679</strain>
    </source>
</reference>
<sequence length="664" mass="69403">MSDNNAHPGVRSLLAKFENSPSSVTSPPSRGRSPVSSDTPGSSRQLSKVRASFVTVDGVVQSNPGSPLRKTSGRSDSPGMFGPKINEQDVEARRQSLASPTPGSLNDGQKGVLDQLVSPVLPVPTSVPTTQSKTVPAVDSKGPVKTEMSAAAPTSTSASAVAPASGTSEQPAQKTVTKRPSTINATRNNIPNTKPTSSVASAAKQPANTSTKPASSREIAKERANTLANKPSRASLNPATKSVSRTVRGSTPSQEPLRTSPPNSAKSHTRSPTRPVRLPASMTAPTQASASRLGNAAPPTGRTTTTASTLTRKPSSLKSAAGAGQTRPTAGSTAGVRRQSSRSSLPPQPAQERPSSRTSDAGPKPATEGFLARMMRPTASSASKTHDRPEPKAPQKSTTTKPPRASMGRAPERSAQQPKAKPAALRPQTEKSQAANKEPLPKKEKEEVRIPQPEPESEKENVEESTPVIPEEPEVAESKDAVIETPKTETTANTTQGGKLAEESKQEVVSESVMESVSEPVESTTVNPSTETPLEQGPQAIAKEVMEAPIEAPVEIQSKDGQAPTEASVEEPAEDPMESPEEVSQTPDGSTPANELAAVEEDITPEELEVLEVSQTAEIPAVVSNDKVAEPSTKSEEPTVSAEKPAAEAKQNVDDIDFVSLALN</sequence>
<feature type="compositionally biased region" description="Polar residues" evidence="1">
    <location>
        <begin position="96"/>
        <end position="107"/>
    </location>
</feature>
<protein>
    <recommendedName>
        <fullName evidence="4">Mucin-7</fullName>
    </recommendedName>
</protein>
<feature type="region of interest" description="Disordered" evidence="1">
    <location>
        <begin position="1"/>
        <end position="602"/>
    </location>
</feature>
<gene>
    <name evidence="2" type="ORF">N7494_010999</name>
</gene>
<evidence type="ECO:0000256" key="1">
    <source>
        <dbReference type="SAM" id="MobiDB-lite"/>
    </source>
</evidence>
<feature type="compositionally biased region" description="Low complexity" evidence="1">
    <location>
        <begin position="115"/>
        <end position="136"/>
    </location>
</feature>
<name>A0AAD6CIY7_9EURO</name>
<feature type="compositionally biased region" description="Polar residues" evidence="1">
    <location>
        <begin position="169"/>
        <end position="214"/>
    </location>
</feature>
<feature type="compositionally biased region" description="Low complexity" evidence="1">
    <location>
        <begin position="149"/>
        <end position="168"/>
    </location>
</feature>
<feature type="compositionally biased region" description="Low complexity" evidence="1">
    <location>
        <begin position="509"/>
        <end position="526"/>
    </location>
</feature>
<feature type="compositionally biased region" description="Low complexity" evidence="1">
    <location>
        <begin position="300"/>
        <end position="311"/>
    </location>
</feature>